<dbReference type="AlphaFoldDB" id="A0AA42CPP5"/>
<dbReference type="GO" id="GO:0003677">
    <property type="term" value="F:DNA binding"/>
    <property type="evidence" value="ECO:0007669"/>
    <property type="project" value="UniProtKB-KW"/>
</dbReference>
<gene>
    <name evidence="5" type="ORF">M8523_21565</name>
</gene>
<keyword evidence="3" id="KW-0804">Transcription</keyword>
<comment type="caution">
    <text evidence="5">The sequence shown here is derived from an EMBL/GenBank/DDBJ whole genome shotgun (WGS) entry which is preliminary data.</text>
</comment>
<dbReference type="InterPro" id="IPR050679">
    <property type="entry name" value="Bact_HTH_transcr_reg"/>
</dbReference>
<dbReference type="InterPro" id="IPR028978">
    <property type="entry name" value="Chorismate_lyase_/UTRA_dom_sf"/>
</dbReference>
<dbReference type="PANTHER" id="PTHR44846:SF17">
    <property type="entry name" value="GNTR-FAMILY TRANSCRIPTIONAL REGULATOR"/>
    <property type="match status" value="1"/>
</dbReference>
<sequence>MSARLDAGGPRREDLVARVSSALRGEINARGLPPGTRLPSETEIAKGLGVSRPTLREAFRVLAQEGMLKIRHGVGTFVAAGPRHLSSPLDSMLSLSALIRAAGGEPKDRGLVIDEIASSRDVAAALSIAPKSGVIRIKRVRLIDDRPLGLAHEYVPVGPTVSFEAFKRFKGGSLYGFLTQTLGLALLRSDMAVTAVNATAQQSRLLALKPGAPLLLMREIHFGENDRRVLYSVNHHNSDVIDLTVVRSGVRM</sequence>
<dbReference type="GO" id="GO:0003700">
    <property type="term" value="F:DNA-binding transcription factor activity"/>
    <property type="evidence" value="ECO:0007669"/>
    <property type="project" value="InterPro"/>
</dbReference>
<protein>
    <submittedName>
        <fullName evidence="5">GntR family transcriptional regulator</fullName>
    </submittedName>
</protein>
<dbReference type="SUPFAM" id="SSF46785">
    <property type="entry name" value="Winged helix' DNA-binding domain"/>
    <property type="match status" value="1"/>
</dbReference>
<evidence type="ECO:0000313" key="6">
    <source>
        <dbReference type="Proteomes" id="UP001165667"/>
    </source>
</evidence>
<keyword evidence="1" id="KW-0805">Transcription regulation</keyword>
<accession>A0AA42CPP5</accession>
<dbReference type="Pfam" id="PF07702">
    <property type="entry name" value="UTRA"/>
    <property type="match status" value="1"/>
</dbReference>
<dbReference type="SMART" id="SM00345">
    <property type="entry name" value="HTH_GNTR"/>
    <property type="match status" value="1"/>
</dbReference>
<dbReference type="EMBL" id="JAMOIM010000016">
    <property type="protein sequence ID" value="MCW6510610.1"/>
    <property type="molecule type" value="Genomic_DNA"/>
</dbReference>
<keyword evidence="6" id="KW-1185">Reference proteome</keyword>
<dbReference type="Proteomes" id="UP001165667">
    <property type="component" value="Unassembled WGS sequence"/>
</dbReference>
<dbReference type="GO" id="GO:0045892">
    <property type="term" value="P:negative regulation of DNA-templated transcription"/>
    <property type="evidence" value="ECO:0007669"/>
    <property type="project" value="TreeGrafter"/>
</dbReference>
<dbReference type="Gene3D" id="1.10.10.10">
    <property type="entry name" value="Winged helix-like DNA-binding domain superfamily/Winged helix DNA-binding domain"/>
    <property type="match status" value="1"/>
</dbReference>
<dbReference type="InterPro" id="IPR036388">
    <property type="entry name" value="WH-like_DNA-bd_sf"/>
</dbReference>
<dbReference type="Gene3D" id="3.40.1410.10">
    <property type="entry name" value="Chorismate lyase-like"/>
    <property type="match status" value="1"/>
</dbReference>
<dbReference type="InterPro" id="IPR000524">
    <property type="entry name" value="Tscrpt_reg_HTH_GntR"/>
</dbReference>
<dbReference type="PRINTS" id="PR00035">
    <property type="entry name" value="HTHGNTR"/>
</dbReference>
<evidence type="ECO:0000256" key="2">
    <source>
        <dbReference type="ARBA" id="ARBA00023125"/>
    </source>
</evidence>
<proteinExistence type="predicted"/>
<dbReference type="CDD" id="cd07377">
    <property type="entry name" value="WHTH_GntR"/>
    <property type="match status" value="1"/>
</dbReference>
<dbReference type="InterPro" id="IPR011663">
    <property type="entry name" value="UTRA"/>
</dbReference>
<dbReference type="InterPro" id="IPR036390">
    <property type="entry name" value="WH_DNA-bd_sf"/>
</dbReference>
<evidence type="ECO:0000256" key="3">
    <source>
        <dbReference type="ARBA" id="ARBA00023163"/>
    </source>
</evidence>
<dbReference type="SMART" id="SM00866">
    <property type="entry name" value="UTRA"/>
    <property type="match status" value="1"/>
</dbReference>
<name>A0AA42CPP5_9HYPH</name>
<reference evidence="5" key="1">
    <citation type="submission" date="2022-05" db="EMBL/GenBank/DDBJ databases">
        <authorList>
            <person name="Pankratov T."/>
        </authorList>
    </citation>
    <scope>NUCLEOTIDE SEQUENCE</scope>
    <source>
        <strain evidence="5">BP6-180914</strain>
    </source>
</reference>
<organism evidence="5 6">
    <name type="scientific">Lichenifustis flavocetrariae</name>
    <dbReference type="NCBI Taxonomy" id="2949735"/>
    <lineage>
        <taxon>Bacteria</taxon>
        <taxon>Pseudomonadati</taxon>
        <taxon>Pseudomonadota</taxon>
        <taxon>Alphaproteobacteria</taxon>
        <taxon>Hyphomicrobiales</taxon>
        <taxon>Lichenihabitantaceae</taxon>
        <taxon>Lichenifustis</taxon>
    </lineage>
</organism>
<evidence type="ECO:0000256" key="1">
    <source>
        <dbReference type="ARBA" id="ARBA00023015"/>
    </source>
</evidence>
<dbReference type="PANTHER" id="PTHR44846">
    <property type="entry name" value="MANNOSYL-D-GLYCERATE TRANSPORT/METABOLISM SYSTEM REPRESSOR MNGR-RELATED"/>
    <property type="match status" value="1"/>
</dbReference>
<evidence type="ECO:0000259" key="4">
    <source>
        <dbReference type="PROSITE" id="PS50949"/>
    </source>
</evidence>
<feature type="domain" description="HTH gntR-type" evidence="4">
    <location>
        <begin position="13"/>
        <end position="81"/>
    </location>
</feature>
<evidence type="ECO:0000313" key="5">
    <source>
        <dbReference type="EMBL" id="MCW6510610.1"/>
    </source>
</evidence>
<dbReference type="SUPFAM" id="SSF64288">
    <property type="entry name" value="Chorismate lyase-like"/>
    <property type="match status" value="1"/>
</dbReference>
<dbReference type="Pfam" id="PF00392">
    <property type="entry name" value="GntR"/>
    <property type="match status" value="1"/>
</dbReference>
<dbReference type="PROSITE" id="PS50949">
    <property type="entry name" value="HTH_GNTR"/>
    <property type="match status" value="1"/>
</dbReference>
<keyword evidence="2" id="KW-0238">DNA-binding</keyword>